<sequence length="491" mass="52008">MMLEFKVNRISDLVVEKKSPQPARILRFLWCRRGSALPVVLLVTIVLSLLGAGLLNLALSERQGAANEVKITQATYLAEAGINLALARLRQDPGWRNGMGQTSLPGVQGYIQRVDISQQVLSYRLRSLAQVGGVQRAVEVDLARPLYTFALATAGDLDKQDKLIISGGDILALRDINNLKVVFGEDNIINVAAGGNLTVNGTLQGSAVAGGDLYVKGTIKGDATAGGVIYSNGKTYRGQSYNGKIYGNKFEGVSLPFPSFPDNPDAPYTGGLSLTKDTYTIDEIQAMVNNAGMTPAILYRQGDLTITAGHDNDNGNGNDRGNGNSNGNGNGNDHGTLYYNGIAIIAASGSITLETSLLPASGGNAWAFIAGGDLNISGGTSLGGVFIDGGTFSKSDRGQESTINGSLVTRYVGAIDEGSYDTPGSNQEINGNDNSNGNGQGNGNGKDKDNDHKIKGKIRINYDQDLVRFLAPYLRQGNWQILSWRGASLEQ</sequence>
<feature type="domain" description="Type 4 fimbrial biogenesis protein PilX N-terminal" evidence="3">
    <location>
        <begin position="33"/>
        <end position="83"/>
    </location>
</feature>
<keyword evidence="2" id="KW-0472">Membrane</keyword>
<name>A0A0S6UIQ0_NEOTH</name>
<dbReference type="Pfam" id="PF14341">
    <property type="entry name" value="PilX_N"/>
    <property type="match status" value="1"/>
</dbReference>
<evidence type="ECO:0000259" key="3">
    <source>
        <dbReference type="Pfam" id="PF14341"/>
    </source>
</evidence>
<reference evidence="4" key="1">
    <citation type="journal article" date="2014" name="Gene">
        <title>Genome-guided analysis of transformation efficiency and carbon dioxide assimilation by Moorella thermoacetica Y72.</title>
        <authorList>
            <person name="Tsukahara K."/>
            <person name="Kita A."/>
            <person name="Nakashimada Y."/>
            <person name="Hoshino T."/>
            <person name="Murakami K."/>
        </authorList>
    </citation>
    <scope>NUCLEOTIDE SEQUENCE [LARGE SCALE GENOMIC DNA]</scope>
    <source>
        <strain evidence="4">Y72</strain>
    </source>
</reference>
<dbReference type="Proteomes" id="UP000063718">
    <property type="component" value="Unassembled WGS sequence"/>
</dbReference>
<gene>
    <name evidence="4" type="ORF">MTY_2691</name>
</gene>
<feature type="compositionally biased region" description="Gly residues" evidence="1">
    <location>
        <begin position="318"/>
        <end position="329"/>
    </location>
</feature>
<evidence type="ECO:0000256" key="1">
    <source>
        <dbReference type="SAM" id="MobiDB-lite"/>
    </source>
</evidence>
<evidence type="ECO:0000313" key="4">
    <source>
        <dbReference type="EMBL" id="GAF27350.1"/>
    </source>
</evidence>
<feature type="transmembrane region" description="Helical" evidence="2">
    <location>
        <begin position="36"/>
        <end position="59"/>
    </location>
</feature>
<keyword evidence="2" id="KW-0812">Transmembrane</keyword>
<dbReference type="AlphaFoldDB" id="A0A0S6UIQ0"/>
<feature type="region of interest" description="Disordered" evidence="1">
    <location>
        <begin position="309"/>
        <end position="329"/>
    </location>
</feature>
<protein>
    <submittedName>
        <fullName evidence="4">O-acetylhomoserine sulfhydrylase</fullName>
    </submittedName>
</protein>
<dbReference type="EMBL" id="DF238840">
    <property type="protein sequence ID" value="GAF27350.1"/>
    <property type="molecule type" value="Genomic_DNA"/>
</dbReference>
<keyword evidence="2" id="KW-1133">Transmembrane helix</keyword>
<evidence type="ECO:0000256" key="2">
    <source>
        <dbReference type="SAM" id="Phobius"/>
    </source>
</evidence>
<organism evidence="4">
    <name type="scientific">Moorella thermoacetica Y72</name>
    <dbReference type="NCBI Taxonomy" id="1325331"/>
    <lineage>
        <taxon>Bacteria</taxon>
        <taxon>Bacillati</taxon>
        <taxon>Bacillota</taxon>
        <taxon>Clostridia</taxon>
        <taxon>Neomoorellales</taxon>
        <taxon>Neomoorellaceae</taxon>
        <taxon>Neomoorella</taxon>
    </lineage>
</organism>
<proteinExistence type="predicted"/>
<dbReference type="InterPro" id="IPR025746">
    <property type="entry name" value="PilX_N_dom"/>
</dbReference>
<feature type="region of interest" description="Disordered" evidence="1">
    <location>
        <begin position="419"/>
        <end position="452"/>
    </location>
</feature>
<accession>A0A0S6UIQ0</accession>